<dbReference type="InParanoid" id="A0A409VVA6"/>
<dbReference type="Proteomes" id="UP000284842">
    <property type="component" value="Unassembled WGS sequence"/>
</dbReference>
<dbReference type="STRING" id="181874.A0A409VVA6"/>
<dbReference type="SUPFAM" id="SSF51695">
    <property type="entry name" value="PLC-like phosphodiesterases"/>
    <property type="match status" value="1"/>
</dbReference>
<dbReference type="PANTHER" id="PTHR13593:SF113">
    <property type="entry name" value="SI:DKEY-266F7.9"/>
    <property type="match status" value="1"/>
</dbReference>
<evidence type="ECO:0000313" key="2">
    <source>
        <dbReference type="Proteomes" id="UP000284842"/>
    </source>
</evidence>
<dbReference type="PROSITE" id="PS50007">
    <property type="entry name" value="PIPLC_X_DOMAIN"/>
    <property type="match status" value="1"/>
</dbReference>
<protein>
    <recommendedName>
        <fullName evidence="3">Phosphatidylinositol-specific phospholipase C X domain-containing protein</fullName>
    </recommendedName>
</protein>
<dbReference type="Gene3D" id="3.20.20.190">
    <property type="entry name" value="Phosphatidylinositol (PI) phosphodiesterase"/>
    <property type="match status" value="1"/>
</dbReference>
<proteinExistence type="predicted"/>
<evidence type="ECO:0008006" key="3">
    <source>
        <dbReference type="Google" id="ProtNLM"/>
    </source>
</evidence>
<evidence type="ECO:0000313" key="1">
    <source>
        <dbReference type="EMBL" id="PPQ70196.1"/>
    </source>
</evidence>
<dbReference type="GO" id="GO:0006629">
    <property type="term" value="P:lipid metabolic process"/>
    <property type="evidence" value="ECO:0007669"/>
    <property type="project" value="InterPro"/>
</dbReference>
<dbReference type="EMBL" id="NHTK01005962">
    <property type="protein sequence ID" value="PPQ70196.1"/>
    <property type="molecule type" value="Genomic_DNA"/>
</dbReference>
<keyword evidence="2" id="KW-1185">Reference proteome</keyword>
<dbReference type="InterPro" id="IPR017946">
    <property type="entry name" value="PLC-like_Pdiesterase_TIM-brl"/>
</dbReference>
<dbReference type="OrthoDB" id="1046782at2759"/>
<gene>
    <name evidence="1" type="ORF">CVT24_003912</name>
</gene>
<dbReference type="AlphaFoldDB" id="A0A409VVA6"/>
<name>A0A409VVA6_9AGAR</name>
<reference evidence="1 2" key="1">
    <citation type="journal article" date="2018" name="Evol. Lett.">
        <title>Horizontal gene cluster transfer increased hallucinogenic mushroom diversity.</title>
        <authorList>
            <person name="Reynolds H.T."/>
            <person name="Vijayakumar V."/>
            <person name="Gluck-Thaler E."/>
            <person name="Korotkin H.B."/>
            <person name="Matheny P.B."/>
            <person name="Slot J.C."/>
        </authorList>
    </citation>
    <scope>NUCLEOTIDE SEQUENCE [LARGE SCALE GENOMIC DNA]</scope>
    <source>
        <strain evidence="1 2">2629</strain>
    </source>
</reference>
<accession>A0A409VVA6</accession>
<comment type="caution">
    <text evidence="1">The sequence shown here is derived from an EMBL/GenBank/DDBJ whole genome shotgun (WGS) entry which is preliminary data.</text>
</comment>
<dbReference type="PANTHER" id="PTHR13593">
    <property type="match status" value="1"/>
</dbReference>
<dbReference type="GO" id="GO:0008081">
    <property type="term" value="F:phosphoric diester hydrolase activity"/>
    <property type="evidence" value="ECO:0007669"/>
    <property type="project" value="InterPro"/>
</dbReference>
<organism evidence="1 2">
    <name type="scientific">Panaeolus cyanescens</name>
    <dbReference type="NCBI Taxonomy" id="181874"/>
    <lineage>
        <taxon>Eukaryota</taxon>
        <taxon>Fungi</taxon>
        <taxon>Dikarya</taxon>
        <taxon>Basidiomycota</taxon>
        <taxon>Agaricomycotina</taxon>
        <taxon>Agaricomycetes</taxon>
        <taxon>Agaricomycetidae</taxon>
        <taxon>Agaricales</taxon>
        <taxon>Agaricineae</taxon>
        <taxon>Galeropsidaceae</taxon>
        <taxon>Panaeolus</taxon>
    </lineage>
</organism>
<dbReference type="InterPro" id="IPR051057">
    <property type="entry name" value="PI-PLC_domain"/>
</dbReference>
<sequence length="474" mass="52919">MVPDSSKRWMTNHLPVFGNRPISELCMPGSHNAGTYRCGYRTAHGEENTVITQTKSIFDQLELGVRYLDIRPCLTSPELNAPPGNWACGNFTGPTGDNDRWQGANGVEICEVIDDINRFTQHNAELVIVNITRVYRVFIDKSVHPTGRDPNQDEWSSLISLLSTINNLFTIDRAGGGKPKALDDYTLNQFIGSGKASVVVLVSKYGGNMDDLYNHGLWPPSTLSLKGESLTEIEPVLFFEPLWSSNADSALSLAKILQLERFPWLLQEFAAKGHPSVIWMDRIENADLLTFCIATIHQRFNRSMGLNNMVIVYGGILVTSQHVHQRVRSAIDNGESFQVTSGNLGCDPWPDMDKSCAVFYEQDGIVKARFAQEPHSLDFGRDIISIQYGNCQIRDQVAYLHLMKAMDDGTWFIVNNSHLGGDPQPGVAKTCVVHFRYRNHGEIRVLDAKEGGMINFESDHEKFSQAEASSSHIV</sequence>